<organism evidence="2 3">
    <name type="scientific">Peteryoungia desertarenae</name>
    <dbReference type="NCBI Taxonomy" id="1813451"/>
    <lineage>
        <taxon>Bacteria</taxon>
        <taxon>Pseudomonadati</taxon>
        <taxon>Pseudomonadota</taxon>
        <taxon>Alphaproteobacteria</taxon>
        <taxon>Hyphomicrobiales</taxon>
        <taxon>Rhizobiaceae</taxon>
        <taxon>Peteryoungia</taxon>
    </lineage>
</organism>
<keyword evidence="3" id="KW-1185">Reference proteome</keyword>
<gene>
    <name evidence="2" type="ORF">FE840_005785</name>
</gene>
<evidence type="ECO:0000313" key="2">
    <source>
        <dbReference type="EMBL" id="QLF71293.1"/>
    </source>
</evidence>
<dbReference type="Pfam" id="PF13490">
    <property type="entry name" value="zf-HC2"/>
    <property type="match status" value="1"/>
</dbReference>
<reference evidence="2 3" key="1">
    <citation type="submission" date="2020-06" db="EMBL/GenBank/DDBJ databases">
        <title>Genome sequence of Rhizobium sp strain ADMK78.</title>
        <authorList>
            <person name="Rahi P."/>
        </authorList>
    </citation>
    <scope>NUCLEOTIDE SEQUENCE [LARGE SCALE GENOMIC DNA]</scope>
    <source>
        <strain evidence="2 3">ADMK78</strain>
    </source>
</reference>
<dbReference type="InterPro" id="IPR027383">
    <property type="entry name" value="Znf_put"/>
</dbReference>
<proteinExistence type="predicted"/>
<dbReference type="Proteomes" id="UP000308530">
    <property type="component" value="Chromosome"/>
</dbReference>
<evidence type="ECO:0000313" key="3">
    <source>
        <dbReference type="Proteomes" id="UP000308530"/>
    </source>
</evidence>
<sequence>MKCEEVSRLASESLDRKLGRGEWLKMRLHLMICDGCNRFTRQMSMLRQVSKAYARQPDDIGDDRDS</sequence>
<evidence type="ECO:0000259" key="1">
    <source>
        <dbReference type="Pfam" id="PF13490"/>
    </source>
</evidence>
<dbReference type="EMBL" id="CP058350">
    <property type="protein sequence ID" value="QLF71293.1"/>
    <property type="molecule type" value="Genomic_DNA"/>
</dbReference>
<feature type="domain" description="Putative zinc-finger" evidence="1">
    <location>
        <begin position="3"/>
        <end position="36"/>
    </location>
</feature>
<name>A0ABX6QS41_9HYPH</name>
<protein>
    <submittedName>
        <fullName evidence="2">Zf-HC2 domain-containing protein</fullName>
    </submittedName>
</protein>
<accession>A0ABX6QS41</accession>